<comment type="caution">
    <text evidence="1">The sequence shown here is derived from an EMBL/GenBank/DDBJ whole genome shotgun (WGS) entry which is preliminary data.</text>
</comment>
<dbReference type="InterPro" id="IPR009711">
    <property type="entry name" value="UPF0473"/>
</dbReference>
<dbReference type="OrthoDB" id="1934714at2"/>
<reference evidence="1 2" key="1">
    <citation type="submission" date="2019-12" db="EMBL/GenBank/DDBJ databases">
        <title>Defluviitalea raffinosedens, isolated from a biogas fermenter, genome sequencing and characterization.</title>
        <authorList>
            <person name="Rettenmaier R."/>
            <person name="Schneider M."/>
            <person name="Neuhaus K."/>
            <person name="Liebl W."/>
            <person name="Zverlov V."/>
        </authorList>
    </citation>
    <scope>NUCLEOTIDE SEQUENCE [LARGE SCALE GENOMIC DNA]</scope>
    <source>
        <strain evidence="1 2">249c-K6</strain>
    </source>
</reference>
<accession>A0A7C8HGL7</accession>
<proteinExistence type="predicted"/>
<organism evidence="1 2">
    <name type="scientific">Defluviitalea raffinosedens</name>
    <dbReference type="NCBI Taxonomy" id="1450156"/>
    <lineage>
        <taxon>Bacteria</taxon>
        <taxon>Bacillati</taxon>
        <taxon>Bacillota</taxon>
        <taxon>Clostridia</taxon>
        <taxon>Lachnospirales</taxon>
        <taxon>Defluviitaleaceae</taxon>
        <taxon>Defluviitalea</taxon>
    </lineage>
</organism>
<name>A0A7C8HGL7_9FIRM</name>
<dbReference type="AlphaFoldDB" id="A0A7C8HGL7"/>
<keyword evidence="2" id="KW-1185">Reference proteome</keyword>
<evidence type="ECO:0000313" key="1">
    <source>
        <dbReference type="EMBL" id="KAE9637369.1"/>
    </source>
</evidence>
<gene>
    <name evidence="1" type="ORF">GND95_02195</name>
</gene>
<sequence length="88" mass="10285">MNNIIFLTDDETGEEIEFEIIDAVEKDGDRFILVVPVEEDGEEDEALILKDVSENDEEAVYQLIEDEEELIRAAQYFMDEDNDYDLDF</sequence>
<dbReference type="Pfam" id="PF06949">
    <property type="entry name" value="DUF1292"/>
    <property type="match status" value="1"/>
</dbReference>
<evidence type="ECO:0000313" key="2">
    <source>
        <dbReference type="Proteomes" id="UP000483018"/>
    </source>
</evidence>
<protein>
    <submittedName>
        <fullName evidence="1">DUF1292 domain-containing protein</fullName>
    </submittedName>
</protein>
<dbReference type="EMBL" id="WSLF01000001">
    <property type="protein sequence ID" value="KAE9637369.1"/>
    <property type="molecule type" value="Genomic_DNA"/>
</dbReference>
<dbReference type="Proteomes" id="UP000483018">
    <property type="component" value="Unassembled WGS sequence"/>
</dbReference>